<dbReference type="Gene3D" id="3.40.50.11140">
    <property type="match status" value="1"/>
</dbReference>
<feature type="domain" description="Transcription-repair-coupling factor D3" evidence="1">
    <location>
        <begin position="27"/>
        <end position="99"/>
    </location>
</feature>
<dbReference type="InterPro" id="IPR048635">
    <property type="entry name" value="MFD_D3"/>
</dbReference>
<protein>
    <recommendedName>
        <fullName evidence="1">Transcription-repair-coupling factor D3 domain-containing protein</fullName>
    </recommendedName>
</protein>
<proteinExistence type="predicted"/>
<dbReference type="EMBL" id="JBHSON010000316">
    <property type="protein sequence ID" value="MFC5755081.1"/>
    <property type="molecule type" value="Genomic_DNA"/>
</dbReference>
<keyword evidence="3" id="KW-1185">Reference proteome</keyword>
<evidence type="ECO:0000313" key="2">
    <source>
        <dbReference type="EMBL" id="MFC5755081.1"/>
    </source>
</evidence>
<organism evidence="2 3">
    <name type="scientific">Actinomadura rugatobispora</name>
    <dbReference type="NCBI Taxonomy" id="1994"/>
    <lineage>
        <taxon>Bacteria</taxon>
        <taxon>Bacillati</taxon>
        <taxon>Actinomycetota</taxon>
        <taxon>Actinomycetes</taxon>
        <taxon>Streptosporangiales</taxon>
        <taxon>Thermomonosporaceae</taxon>
        <taxon>Actinomadura</taxon>
    </lineage>
</organism>
<dbReference type="SUPFAM" id="SSF52540">
    <property type="entry name" value="P-loop containing nucleoside triphosphate hydrolases"/>
    <property type="match status" value="1"/>
</dbReference>
<sequence length="114" mass="12920">MVAEHLHHLLRFVQAQQKSPLDNLRKFLESFTGPVVFSVENEGRREALGELLGRIKVAPKRILRLSEATGNGRYLMIGAAEHGFIDTLNNLALICESDLLGERVARRRQDSRRT</sequence>
<name>A0ABW1AKG5_9ACTN</name>
<dbReference type="Proteomes" id="UP001596074">
    <property type="component" value="Unassembled WGS sequence"/>
</dbReference>
<dbReference type="Pfam" id="PF21132">
    <property type="entry name" value="MFD_D3"/>
    <property type="match status" value="1"/>
</dbReference>
<accession>A0ABW1AKG5</accession>
<evidence type="ECO:0000259" key="1">
    <source>
        <dbReference type="Pfam" id="PF21132"/>
    </source>
</evidence>
<reference evidence="3" key="1">
    <citation type="journal article" date="2019" name="Int. J. Syst. Evol. Microbiol.">
        <title>The Global Catalogue of Microorganisms (GCM) 10K type strain sequencing project: providing services to taxonomists for standard genome sequencing and annotation.</title>
        <authorList>
            <consortium name="The Broad Institute Genomics Platform"/>
            <consortium name="The Broad Institute Genome Sequencing Center for Infectious Disease"/>
            <person name="Wu L."/>
            <person name="Ma J."/>
        </authorList>
    </citation>
    <scope>NUCLEOTIDE SEQUENCE [LARGE SCALE GENOMIC DNA]</scope>
    <source>
        <strain evidence="3">KCTC 42087</strain>
    </source>
</reference>
<comment type="caution">
    <text evidence="2">The sequence shown here is derived from an EMBL/GenBank/DDBJ whole genome shotgun (WGS) entry which is preliminary data.</text>
</comment>
<evidence type="ECO:0000313" key="3">
    <source>
        <dbReference type="Proteomes" id="UP001596074"/>
    </source>
</evidence>
<gene>
    <name evidence="2" type="ORF">ACFPZN_56565</name>
</gene>
<dbReference type="RefSeq" id="WP_378293770.1">
    <property type="nucleotide sequence ID" value="NZ_JBHSON010000316.1"/>
</dbReference>
<dbReference type="InterPro" id="IPR027417">
    <property type="entry name" value="P-loop_NTPase"/>
</dbReference>
<feature type="non-terminal residue" evidence="2">
    <location>
        <position position="114"/>
    </location>
</feature>